<dbReference type="PATRIC" id="fig|1262666.3.peg.3022"/>
<evidence type="ECO:0000259" key="2">
    <source>
        <dbReference type="Pfam" id="PF00535"/>
    </source>
</evidence>
<reference evidence="3 4" key="1">
    <citation type="journal article" date="2013" name="Genome Announc.">
        <title>Draft Genome Sequence for Desulfovibrio africanus Strain PCS.</title>
        <authorList>
            <person name="Brown S.D."/>
            <person name="Utturkar S.M."/>
            <person name="Arkin A.P."/>
            <person name="Deutschbauer A.M."/>
            <person name="Elias D.A."/>
            <person name="Hazen T.C."/>
            <person name="Chakraborty R."/>
        </authorList>
    </citation>
    <scope>NUCLEOTIDE SEQUENCE [LARGE SCALE GENOMIC DNA]</scope>
    <source>
        <strain evidence="3 4">PCS</strain>
    </source>
</reference>
<dbReference type="CDD" id="cd02511">
    <property type="entry name" value="Beta4Glucosyltransferase"/>
    <property type="match status" value="1"/>
</dbReference>
<evidence type="ECO:0000313" key="3">
    <source>
        <dbReference type="EMBL" id="EMG36479.1"/>
    </source>
</evidence>
<dbReference type="Gene3D" id="3.90.550.10">
    <property type="entry name" value="Spore Coat Polysaccharide Biosynthesis Protein SpsA, Chain A"/>
    <property type="match status" value="1"/>
</dbReference>
<name>M5PQW2_DESAF</name>
<dbReference type="PANTHER" id="PTHR43630:SF2">
    <property type="entry name" value="GLYCOSYLTRANSFERASE"/>
    <property type="match status" value="1"/>
</dbReference>
<dbReference type="SUPFAM" id="SSF53448">
    <property type="entry name" value="Nucleotide-diphospho-sugar transferases"/>
    <property type="match status" value="1"/>
</dbReference>
<evidence type="ECO:0000313" key="4">
    <source>
        <dbReference type="Proteomes" id="UP000011922"/>
    </source>
</evidence>
<accession>M5PQW2</accession>
<proteinExistence type="inferred from homology"/>
<feature type="domain" description="Glycosyltransferase 2-like" evidence="2">
    <location>
        <begin position="3"/>
        <end position="97"/>
    </location>
</feature>
<gene>
    <name evidence="3" type="ORF">PCS_02984</name>
</gene>
<dbReference type="InterPro" id="IPR029044">
    <property type="entry name" value="Nucleotide-diphossugar_trans"/>
</dbReference>
<dbReference type="PANTHER" id="PTHR43630">
    <property type="entry name" value="POLY-BETA-1,6-N-ACETYL-D-GLUCOSAMINE SYNTHASE"/>
    <property type="match status" value="1"/>
</dbReference>
<evidence type="ECO:0000256" key="1">
    <source>
        <dbReference type="ARBA" id="ARBA00038494"/>
    </source>
</evidence>
<sequence>MISVLILTLDEEANLPACLDSVRFSDDLHVLDSGSSDRTADIARARGARVTQRPMDDWASQLNFAMRELPFRHPWVFMIDADERASPDLVQAMLKAVGVSRPAERFAESEAHLSPLQFANKHRGSRGASAPGGWGLGRAKPFPIPERDAQPTGDIAAFSIRRRDFFLDGRELRRVQATPRYVRLFRPERVSFSRLVNPVTHVHGPVGRLDGDLLHYPFSKGLAQWIARHNSYSTLEARQELEQEARDGSRISLRGLLHPDLGERRRQQKLLLARLPMRSLARFLALYAARGGFLDGRAGLAYALLQAWYEYMIVLKKREMLAFAKRRGE</sequence>
<dbReference type="GO" id="GO:0016740">
    <property type="term" value="F:transferase activity"/>
    <property type="evidence" value="ECO:0007669"/>
    <property type="project" value="UniProtKB-KW"/>
</dbReference>
<protein>
    <submittedName>
        <fullName evidence="3">Glycosyl transferase</fullName>
    </submittedName>
</protein>
<keyword evidence="3" id="KW-0808">Transferase</keyword>
<comment type="caution">
    <text evidence="3">The sequence shown here is derived from an EMBL/GenBank/DDBJ whole genome shotgun (WGS) entry which is preliminary data.</text>
</comment>
<dbReference type="Pfam" id="PF00535">
    <property type="entry name" value="Glycos_transf_2"/>
    <property type="match status" value="1"/>
</dbReference>
<dbReference type="AlphaFoldDB" id="M5PQW2"/>
<comment type="similarity">
    <text evidence="1">Belongs to the glycosyltransferase 2 family. WaaE/KdtX subfamily.</text>
</comment>
<dbReference type="EMBL" id="AOSV01000030">
    <property type="protein sequence ID" value="EMG36479.1"/>
    <property type="molecule type" value="Genomic_DNA"/>
</dbReference>
<organism evidence="3 4">
    <name type="scientific">Desulfocurvibacter africanus PCS</name>
    <dbReference type="NCBI Taxonomy" id="1262666"/>
    <lineage>
        <taxon>Bacteria</taxon>
        <taxon>Pseudomonadati</taxon>
        <taxon>Thermodesulfobacteriota</taxon>
        <taxon>Desulfovibrionia</taxon>
        <taxon>Desulfovibrionales</taxon>
        <taxon>Desulfovibrionaceae</taxon>
        <taxon>Desulfocurvibacter</taxon>
    </lineage>
</organism>
<dbReference type="Proteomes" id="UP000011922">
    <property type="component" value="Unassembled WGS sequence"/>
</dbReference>
<dbReference type="InterPro" id="IPR001173">
    <property type="entry name" value="Glyco_trans_2-like"/>
</dbReference>